<organism evidence="3">
    <name type="scientific">Micromonas pusilla (strain CCMP1545)</name>
    <name type="common">Picoplanktonic green alga</name>
    <dbReference type="NCBI Taxonomy" id="564608"/>
    <lineage>
        <taxon>Eukaryota</taxon>
        <taxon>Viridiplantae</taxon>
        <taxon>Chlorophyta</taxon>
        <taxon>Mamiellophyceae</taxon>
        <taxon>Mamiellales</taxon>
        <taxon>Mamiellaceae</taxon>
        <taxon>Micromonas</taxon>
    </lineage>
</organism>
<keyword evidence="3" id="KW-1185">Reference proteome</keyword>
<name>C1MIT7_MICPC</name>
<dbReference type="Proteomes" id="UP000001876">
    <property type="component" value="Unassembled WGS sequence"/>
</dbReference>
<feature type="compositionally biased region" description="Low complexity" evidence="1">
    <location>
        <begin position="343"/>
        <end position="360"/>
    </location>
</feature>
<feature type="compositionally biased region" description="Pro residues" evidence="1">
    <location>
        <begin position="72"/>
        <end position="82"/>
    </location>
</feature>
<evidence type="ECO:0000313" key="2">
    <source>
        <dbReference type="EMBL" id="EEH60443.1"/>
    </source>
</evidence>
<feature type="compositionally biased region" description="Basic residues" evidence="1">
    <location>
        <begin position="379"/>
        <end position="393"/>
    </location>
</feature>
<accession>C1MIT7</accession>
<feature type="region of interest" description="Disordered" evidence="1">
    <location>
        <begin position="337"/>
        <end position="393"/>
    </location>
</feature>
<feature type="region of interest" description="Disordered" evidence="1">
    <location>
        <begin position="63"/>
        <end position="143"/>
    </location>
</feature>
<evidence type="ECO:0000313" key="3">
    <source>
        <dbReference type="Proteomes" id="UP000001876"/>
    </source>
</evidence>
<reference evidence="2 3" key="1">
    <citation type="journal article" date="2009" name="Science">
        <title>Green evolution and dynamic adaptations revealed by genomes of the marine picoeukaryotes Micromonas.</title>
        <authorList>
            <person name="Worden A.Z."/>
            <person name="Lee J.H."/>
            <person name="Mock T."/>
            <person name="Rouze P."/>
            <person name="Simmons M.P."/>
            <person name="Aerts A.L."/>
            <person name="Allen A.E."/>
            <person name="Cuvelier M.L."/>
            <person name="Derelle E."/>
            <person name="Everett M.V."/>
            <person name="Foulon E."/>
            <person name="Grimwood J."/>
            <person name="Gundlach H."/>
            <person name="Henrissat B."/>
            <person name="Napoli C."/>
            <person name="McDonald S.M."/>
            <person name="Parker M.S."/>
            <person name="Rombauts S."/>
            <person name="Salamov A."/>
            <person name="Von Dassow P."/>
            <person name="Badger J.H."/>
            <person name="Coutinho P.M."/>
            <person name="Demir E."/>
            <person name="Dubchak I."/>
            <person name="Gentemann C."/>
            <person name="Eikrem W."/>
            <person name="Gready J.E."/>
            <person name="John U."/>
            <person name="Lanier W."/>
            <person name="Lindquist E.A."/>
            <person name="Lucas S."/>
            <person name="Mayer K.F."/>
            <person name="Moreau H."/>
            <person name="Not F."/>
            <person name="Otillar R."/>
            <person name="Panaud O."/>
            <person name="Pangilinan J."/>
            <person name="Paulsen I."/>
            <person name="Piegu B."/>
            <person name="Poliakov A."/>
            <person name="Robbens S."/>
            <person name="Schmutz J."/>
            <person name="Toulza E."/>
            <person name="Wyss T."/>
            <person name="Zelensky A."/>
            <person name="Zhou K."/>
            <person name="Armbrust E.V."/>
            <person name="Bhattacharya D."/>
            <person name="Goodenough U.W."/>
            <person name="Van de Peer Y."/>
            <person name="Grigoriev I.V."/>
        </authorList>
    </citation>
    <scope>NUCLEOTIDE SEQUENCE [LARGE SCALE GENOMIC DNA]</scope>
    <source>
        <strain evidence="2 3">CCMP1545</strain>
    </source>
</reference>
<feature type="region of interest" description="Disordered" evidence="1">
    <location>
        <begin position="187"/>
        <end position="217"/>
    </location>
</feature>
<dbReference type="EMBL" id="GG663735">
    <property type="protein sequence ID" value="EEH60443.1"/>
    <property type="molecule type" value="Genomic_DNA"/>
</dbReference>
<feature type="compositionally biased region" description="Low complexity" evidence="1">
    <location>
        <begin position="259"/>
        <end position="270"/>
    </location>
</feature>
<evidence type="ECO:0000256" key="1">
    <source>
        <dbReference type="SAM" id="MobiDB-lite"/>
    </source>
</evidence>
<feature type="region of interest" description="Disordered" evidence="1">
    <location>
        <begin position="231"/>
        <end position="270"/>
    </location>
</feature>
<gene>
    <name evidence="2" type="ORF">MICPUCDRAFT_50690</name>
</gene>
<protein>
    <submittedName>
        <fullName evidence="2">Predicted protein</fullName>
    </submittedName>
</protein>
<dbReference type="KEGG" id="mpp:MICPUCDRAFT_50690"/>
<proteinExistence type="predicted"/>
<dbReference type="GeneID" id="9680711"/>
<sequence length="393" mass="40589">MSPPPPRTPFFIADPSRPLAPGVTFPMTPAPLGLLGLPPADSPRAFGTCLTNRLPLSFASRALASAGGGGGAPPPSTRPTPTPDATMRSARTPFAHAARVSFPASAGLSDSTPRASGPRPGSLARRASGTPWGPTPSRRLGTGITVVVGARAAPPPSAADDRVCRCAREDARCPRCDLPFKRAPLFATPAEDDSADAAADARGARAEESPPTRDTEKVAMATLSKLRLQWPDEDEFDAATSDGGATPTGGGGKKRARSTPAKKLPPAKKPAFAAAAAAAAVAVAVAVAATATSTDARPDVDNMAYRDLKNLYAVVFQRPTTSNNKGWLQSALRKRFAEDDAKAGAAKPAAKPANVPDDAATSPAWRTASYVSPSEMRERGKKPPRKARRIAAA</sequence>
<dbReference type="RefSeq" id="XP_003055191.1">
    <property type="nucleotide sequence ID" value="XM_003055145.1"/>
</dbReference>
<feature type="compositionally biased region" description="Basic and acidic residues" evidence="1">
    <location>
        <begin position="202"/>
        <end position="217"/>
    </location>
</feature>
<dbReference type="AlphaFoldDB" id="C1MIT7"/>